<evidence type="ECO:0000313" key="1">
    <source>
        <dbReference type="EMBL" id="MFC4852542.1"/>
    </source>
</evidence>
<sequence length="194" mass="20386">MADLVPLAGGTATVQLLRGLGPALSARFSLPDGAFVAVLDKADVLPPTDLPRGVTGCVLDLATGPTESAWRALTVALGRDAPVLAVGDDKRLAELVAELPEELAVRLDVVPRRTITELDGGPYGLLHDPLLGFLGTLRQCGRWHLDWPRVYARETDAGLAVTVLGQRSPCLVDIVAGPATLGRCPRHGTPVVLP</sequence>
<accession>A0ABV9RWA6</accession>
<organism evidence="1 2">
    <name type="scientific">Actinophytocola glycyrrhizae</name>
    <dbReference type="NCBI Taxonomy" id="2044873"/>
    <lineage>
        <taxon>Bacteria</taxon>
        <taxon>Bacillati</taxon>
        <taxon>Actinomycetota</taxon>
        <taxon>Actinomycetes</taxon>
        <taxon>Pseudonocardiales</taxon>
        <taxon>Pseudonocardiaceae</taxon>
    </lineage>
</organism>
<comment type="caution">
    <text evidence="1">The sequence shown here is derived from an EMBL/GenBank/DDBJ whole genome shotgun (WGS) entry which is preliminary data.</text>
</comment>
<dbReference type="RefSeq" id="WP_378054346.1">
    <property type="nucleotide sequence ID" value="NZ_JBHSIS010000002.1"/>
</dbReference>
<reference evidence="2" key="1">
    <citation type="journal article" date="2019" name="Int. J. Syst. Evol. Microbiol.">
        <title>The Global Catalogue of Microorganisms (GCM) 10K type strain sequencing project: providing services to taxonomists for standard genome sequencing and annotation.</title>
        <authorList>
            <consortium name="The Broad Institute Genomics Platform"/>
            <consortium name="The Broad Institute Genome Sequencing Center for Infectious Disease"/>
            <person name="Wu L."/>
            <person name="Ma J."/>
        </authorList>
    </citation>
    <scope>NUCLEOTIDE SEQUENCE [LARGE SCALE GENOMIC DNA]</scope>
    <source>
        <strain evidence="2">ZS-22-S1</strain>
    </source>
</reference>
<dbReference type="EMBL" id="JBHSIS010000002">
    <property type="protein sequence ID" value="MFC4852542.1"/>
    <property type="molecule type" value="Genomic_DNA"/>
</dbReference>
<proteinExistence type="predicted"/>
<keyword evidence="2" id="KW-1185">Reference proteome</keyword>
<gene>
    <name evidence="1" type="ORF">ACFPCV_03430</name>
</gene>
<dbReference type="Proteomes" id="UP001595859">
    <property type="component" value="Unassembled WGS sequence"/>
</dbReference>
<protein>
    <submittedName>
        <fullName evidence="1">Uncharacterized protein</fullName>
    </submittedName>
</protein>
<name>A0ABV9RWA6_9PSEU</name>
<evidence type="ECO:0000313" key="2">
    <source>
        <dbReference type="Proteomes" id="UP001595859"/>
    </source>
</evidence>